<dbReference type="Pfam" id="PF13692">
    <property type="entry name" value="Glyco_trans_1_4"/>
    <property type="match status" value="1"/>
</dbReference>
<proteinExistence type="predicted"/>
<accession>A0A1M4U6V0</accession>
<dbReference type="GO" id="GO:0016740">
    <property type="term" value="F:transferase activity"/>
    <property type="evidence" value="ECO:0007669"/>
    <property type="project" value="UniProtKB-KW"/>
</dbReference>
<dbReference type="Gene3D" id="3.40.50.2000">
    <property type="entry name" value="Glycogen Phosphorylase B"/>
    <property type="match status" value="2"/>
</dbReference>
<sequence length="177" mass="19617">MLLAVGRLSEEKGFDFLLSAFAELAHAHLDWDLVILGEGSLRSELERQVQVLGLTGRVHLPGRAGNMGDWYARADLYVMSSRYEGFPNALGEAMAYGCAVVSYDCDTGPRDLIRHGVDGLLVKPVGDVLALARALGQLMRDDALRTRMAAKAVEVRERYSMENILAMWEKLFDEVKS</sequence>
<dbReference type="Proteomes" id="UP000242857">
    <property type="component" value="Unassembled WGS sequence"/>
</dbReference>
<dbReference type="STRING" id="213588.SAMN02745204_00608"/>
<keyword evidence="1" id="KW-0808">Transferase</keyword>
<organism evidence="1 2">
    <name type="scientific">Thermomonas hydrothermalis</name>
    <dbReference type="NCBI Taxonomy" id="213588"/>
    <lineage>
        <taxon>Bacteria</taxon>
        <taxon>Pseudomonadati</taxon>
        <taxon>Pseudomonadota</taxon>
        <taxon>Gammaproteobacteria</taxon>
        <taxon>Lysobacterales</taxon>
        <taxon>Lysobacteraceae</taxon>
        <taxon>Thermomonas</taxon>
    </lineage>
</organism>
<gene>
    <name evidence="1" type="ORF">SAMN02745204_00608</name>
</gene>
<dbReference type="SUPFAM" id="SSF53756">
    <property type="entry name" value="UDP-Glycosyltransferase/glycogen phosphorylase"/>
    <property type="match status" value="1"/>
</dbReference>
<dbReference type="EMBL" id="FQUK01000007">
    <property type="protein sequence ID" value="SHE52561.1"/>
    <property type="molecule type" value="Genomic_DNA"/>
</dbReference>
<dbReference type="AlphaFoldDB" id="A0A1M4U6V0"/>
<protein>
    <submittedName>
        <fullName evidence="1">Glycosyl transferases group 1</fullName>
    </submittedName>
</protein>
<dbReference type="PANTHER" id="PTHR12526">
    <property type="entry name" value="GLYCOSYLTRANSFERASE"/>
    <property type="match status" value="1"/>
</dbReference>
<keyword evidence="2" id="KW-1185">Reference proteome</keyword>
<evidence type="ECO:0000313" key="1">
    <source>
        <dbReference type="EMBL" id="SHE52561.1"/>
    </source>
</evidence>
<reference evidence="2" key="1">
    <citation type="submission" date="2016-11" db="EMBL/GenBank/DDBJ databases">
        <authorList>
            <person name="Varghese N."/>
            <person name="Submissions S."/>
        </authorList>
    </citation>
    <scope>NUCLEOTIDE SEQUENCE [LARGE SCALE GENOMIC DNA]</scope>
    <source>
        <strain evidence="2">DSM 14834</strain>
    </source>
</reference>
<evidence type="ECO:0000313" key="2">
    <source>
        <dbReference type="Proteomes" id="UP000242857"/>
    </source>
</evidence>
<name>A0A1M4U6V0_9GAMM</name>